<dbReference type="PANTHER" id="PTHR12110:SF21">
    <property type="entry name" value="XYLOSE ISOMERASE-LIKE TIM BARREL DOMAIN-CONTAINING PROTEIN"/>
    <property type="match status" value="1"/>
</dbReference>
<dbReference type="InterPro" id="IPR036237">
    <property type="entry name" value="Xyl_isomerase-like_sf"/>
</dbReference>
<evidence type="ECO:0000313" key="2">
    <source>
        <dbReference type="EMBL" id="MTD14904.1"/>
    </source>
</evidence>
<dbReference type="EMBL" id="WLYK01000005">
    <property type="protein sequence ID" value="MTD14904.1"/>
    <property type="molecule type" value="Genomic_DNA"/>
</dbReference>
<dbReference type="SUPFAM" id="SSF51658">
    <property type="entry name" value="Xylose isomerase-like"/>
    <property type="match status" value="1"/>
</dbReference>
<name>A0A7K1FQ18_9ACTN</name>
<evidence type="ECO:0000259" key="1">
    <source>
        <dbReference type="Pfam" id="PF01261"/>
    </source>
</evidence>
<dbReference type="InterPro" id="IPR029068">
    <property type="entry name" value="Glyas_Bleomycin-R_OHBP_Dase"/>
</dbReference>
<reference evidence="2 3" key="1">
    <citation type="submission" date="2019-11" db="EMBL/GenBank/DDBJ databases">
        <authorList>
            <person name="Jiang L.-Q."/>
        </authorList>
    </citation>
    <scope>NUCLEOTIDE SEQUENCE [LARGE SCALE GENOMIC DNA]</scope>
    <source>
        <strain evidence="2 3">YIM 132087</strain>
    </source>
</reference>
<dbReference type="Proteomes" id="UP000460221">
    <property type="component" value="Unassembled WGS sequence"/>
</dbReference>
<gene>
    <name evidence="2" type="ORF">GIS00_13240</name>
</gene>
<keyword evidence="3" id="KW-1185">Reference proteome</keyword>
<dbReference type="Gene3D" id="3.10.180.10">
    <property type="entry name" value="2,3-Dihydroxybiphenyl 1,2-Dioxygenase, domain 1"/>
    <property type="match status" value="1"/>
</dbReference>
<dbReference type="InterPro" id="IPR013022">
    <property type="entry name" value="Xyl_isomerase-like_TIM-brl"/>
</dbReference>
<proteinExistence type="predicted"/>
<evidence type="ECO:0000313" key="3">
    <source>
        <dbReference type="Proteomes" id="UP000460221"/>
    </source>
</evidence>
<protein>
    <submittedName>
        <fullName evidence="2">TIM barrel protein</fullName>
    </submittedName>
</protein>
<dbReference type="PANTHER" id="PTHR12110">
    <property type="entry name" value="HYDROXYPYRUVATE ISOMERASE"/>
    <property type="match status" value="1"/>
</dbReference>
<dbReference type="Gene3D" id="3.20.20.150">
    <property type="entry name" value="Divalent-metal-dependent TIM barrel enzymes"/>
    <property type="match status" value="1"/>
</dbReference>
<comment type="caution">
    <text evidence="2">The sequence shown here is derived from an EMBL/GenBank/DDBJ whole genome shotgun (WGS) entry which is preliminary data.</text>
</comment>
<dbReference type="AlphaFoldDB" id="A0A7K1FQ18"/>
<accession>A0A7K1FQ18</accession>
<dbReference type="InterPro" id="IPR050312">
    <property type="entry name" value="IolE/XylAMocC-like"/>
</dbReference>
<organism evidence="2 3">
    <name type="scientific">Nakamurella alba</name>
    <dbReference type="NCBI Taxonomy" id="2665158"/>
    <lineage>
        <taxon>Bacteria</taxon>
        <taxon>Bacillati</taxon>
        <taxon>Actinomycetota</taxon>
        <taxon>Actinomycetes</taxon>
        <taxon>Nakamurellales</taxon>
        <taxon>Nakamurellaceae</taxon>
        <taxon>Nakamurella</taxon>
    </lineage>
</organism>
<feature type="domain" description="Xylose isomerase-like TIM barrel" evidence="1">
    <location>
        <begin position="18"/>
        <end position="259"/>
    </location>
</feature>
<dbReference type="SUPFAM" id="SSF54593">
    <property type="entry name" value="Glyoxalase/Bleomycin resistance protein/Dihydroxybiphenyl dioxygenase"/>
    <property type="match status" value="1"/>
</dbReference>
<sequence length="551" mass="58524">MGNSIATVCLSGDLGERLDAAAAAGFEAIELFEHDLTTSDLTPEEVRRRCAALGLRIEMLQPFRDLDSTSPERFARNLRRADGKFALMERLGIDMLLVVSSVAEDAVADTGLLAEQLAVLGSRAAGCGLRIAYEALAWGRHVNTWEASWEAVRRSDHPAVGLCVDSYHVLAVDGNPDGIAGVPAAKLFSVQLADAPRLPMHVLQLSRHHRVFPGQGALDVPRFVDAVRRSGFRGPLSLEVFNDDFRAGDPRATASAGRRSLDLLRAGGLQGRGETRWSRVQLTGAPGALADVDHTLAGLGFVDAGGRSRRHGDAVVVLEPGEGPARIARTVLHDSAGIRSRTPGPDGTELVVEPLTAPAAPSGRWSIDHVALQVPTGRLAECELAHRTAGFVPQRAEEIGTPAGLLRRQPLATHDRGARVLLSSLLVTGPAAVATPQQTVAFGCTDVLGAARAARAAGVPVLPVPANYYEDLACRTELPPALISVLREFDVLYDLSDGGALLRFGTIAFGAVGFELVQRVGAEDGYGELSAPVRIAALHRRQRADLRRATA</sequence>
<dbReference type="Pfam" id="PF01261">
    <property type="entry name" value="AP_endonuc_2"/>
    <property type="match status" value="1"/>
</dbReference>